<dbReference type="PANTHER" id="PTHR14379:SF7">
    <property type="entry name" value="ENDONUCLEASE OR GLYCOSYL HYDROLASE-RELATED"/>
    <property type="match status" value="1"/>
</dbReference>
<dbReference type="InterPro" id="IPR024768">
    <property type="entry name" value="Marf1"/>
</dbReference>
<dbReference type="PANTHER" id="PTHR14379">
    <property type="entry name" value="LIMKAIN B LKAP"/>
    <property type="match status" value="1"/>
</dbReference>
<reference evidence="2" key="1">
    <citation type="submission" date="2019-07" db="EMBL/GenBank/DDBJ databases">
        <authorList>
            <person name="Dittberner H."/>
        </authorList>
    </citation>
    <scope>NUCLEOTIDE SEQUENCE [LARGE SCALE GENOMIC DNA]</scope>
</reference>
<sequence>MPSSTTIYAEAKTGVFWDVEDCPILNGLDPASISQNIKSALANQGYRGEIEIKAYKEKKTIRNDFQLAGINLIIAGDRHGRFKAMFEQMRFWMIENRASNVLIISRDKTDHTPYLQNWTARNYNILFAEPENPPEKCCNCRAPLDKDKPLEPIIGSAECESKCGTEPNIENEDWVWTSLAMGGGPLTKTKK</sequence>
<proteinExistence type="predicted"/>
<name>A0A565BW03_9BRAS</name>
<gene>
    <name evidence="2" type="ORF">ANE_LOCUS16011</name>
</gene>
<dbReference type="CDD" id="cd10910">
    <property type="entry name" value="PIN_limkain_b1_N_like"/>
    <property type="match status" value="1"/>
</dbReference>
<dbReference type="InterPro" id="IPR021139">
    <property type="entry name" value="NYN"/>
</dbReference>
<dbReference type="EMBL" id="CABITT030000005">
    <property type="protein sequence ID" value="VVB05567.1"/>
    <property type="molecule type" value="Genomic_DNA"/>
</dbReference>
<accession>A0A565BW03</accession>
<dbReference type="Pfam" id="PF01936">
    <property type="entry name" value="NYN"/>
    <property type="match status" value="1"/>
</dbReference>
<dbReference type="Proteomes" id="UP000489600">
    <property type="component" value="Unassembled WGS sequence"/>
</dbReference>
<protein>
    <recommendedName>
        <fullName evidence="1">NYN domain-containing protein</fullName>
    </recommendedName>
</protein>
<evidence type="ECO:0000313" key="2">
    <source>
        <dbReference type="EMBL" id="VVB05567.1"/>
    </source>
</evidence>
<dbReference type="OrthoDB" id="1022859at2759"/>
<dbReference type="AlphaFoldDB" id="A0A565BW03"/>
<comment type="caution">
    <text evidence="2">The sequence shown here is derived from an EMBL/GenBank/DDBJ whole genome shotgun (WGS) entry which is preliminary data.</text>
</comment>
<dbReference type="GO" id="GO:0010468">
    <property type="term" value="P:regulation of gene expression"/>
    <property type="evidence" value="ECO:0007669"/>
    <property type="project" value="InterPro"/>
</dbReference>
<dbReference type="GO" id="GO:0005777">
    <property type="term" value="C:peroxisome"/>
    <property type="evidence" value="ECO:0007669"/>
    <property type="project" value="InterPro"/>
</dbReference>
<keyword evidence="3" id="KW-1185">Reference proteome</keyword>
<organism evidence="2 3">
    <name type="scientific">Arabis nemorensis</name>
    <dbReference type="NCBI Taxonomy" id="586526"/>
    <lineage>
        <taxon>Eukaryota</taxon>
        <taxon>Viridiplantae</taxon>
        <taxon>Streptophyta</taxon>
        <taxon>Embryophyta</taxon>
        <taxon>Tracheophyta</taxon>
        <taxon>Spermatophyta</taxon>
        <taxon>Magnoliopsida</taxon>
        <taxon>eudicotyledons</taxon>
        <taxon>Gunneridae</taxon>
        <taxon>Pentapetalae</taxon>
        <taxon>rosids</taxon>
        <taxon>malvids</taxon>
        <taxon>Brassicales</taxon>
        <taxon>Brassicaceae</taxon>
        <taxon>Arabideae</taxon>
        <taxon>Arabis</taxon>
    </lineage>
</organism>
<evidence type="ECO:0000313" key="3">
    <source>
        <dbReference type="Proteomes" id="UP000489600"/>
    </source>
</evidence>
<feature type="domain" description="NYN" evidence="1">
    <location>
        <begin position="12"/>
        <end position="139"/>
    </location>
</feature>
<evidence type="ECO:0000259" key="1">
    <source>
        <dbReference type="Pfam" id="PF01936"/>
    </source>
</evidence>
<dbReference type="GO" id="GO:0004540">
    <property type="term" value="F:RNA nuclease activity"/>
    <property type="evidence" value="ECO:0007669"/>
    <property type="project" value="InterPro"/>
</dbReference>